<evidence type="ECO:0008006" key="7">
    <source>
        <dbReference type="Google" id="ProtNLM"/>
    </source>
</evidence>
<feature type="domain" description="F-box" evidence="5">
    <location>
        <begin position="2"/>
        <end position="34"/>
    </location>
</feature>
<dbReference type="Gene3D" id="1.20.1280.50">
    <property type="match status" value="1"/>
</dbReference>
<name>A0A1D2AEI1_AUXPR</name>
<dbReference type="SUPFAM" id="SSF46955">
    <property type="entry name" value="Putative DNA-binding domain"/>
    <property type="match status" value="1"/>
</dbReference>
<organism evidence="6">
    <name type="scientific">Auxenochlorella protothecoides</name>
    <name type="common">Green microalga</name>
    <name type="synonym">Chlorella protothecoides</name>
    <dbReference type="NCBI Taxonomy" id="3075"/>
    <lineage>
        <taxon>Eukaryota</taxon>
        <taxon>Viridiplantae</taxon>
        <taxon>Chlorophyta</taxon>
        <taxon>core chlorophytes</taxon>
        <taxon>Trebouxiophyceae</taxon>
        <taxon>Chlorellales</taxon>
        <taxon>Chlorellaceae</taxon>
        <taxon>Auxenochlorella</taxon>
    </lineage>
</organism>
<gene>
    <name evidence="6" type="ORF">g.4036</name>
</gene>
<evidence type="ECO:0000313" key="6">
    <source>
        <dbReference type="EMBL" id="JAT77614.1"/>
    </source>
</evidence>
<reference evidence="6" key="1">
    <citation type="submission" date="2015-08" db="EMBL/GenBank/DDBJ databases">
        <authorList>
            <person name="Babu N.S."/>
            <person name="Beckwith C.J."/>
            <person name="Beseler K.G."/>
            <person name="Brison A."/>
            <person name="Carone J.V."/>
            <person name="Caskin T.P."/>
            <person name="Diamond M."/>
            <person name="Durham M.E."/>
            <person name="Foxe J.M."/>
            <person name="Go M."/>
            <person name="Henderson B.A."/>
            <person name="Jones I.B."/>
            <person name="McGettigan J.A."/>
            <person name="Micheletti S.J."/>
            <person name="Nasrallah M.E."/>
            <person name="Ortiz D."/>
            <person name="Piller C.R."/>
            <person name="Privatt S.R."/>
            <person name="Schneider S.L."/>
            <person name="Sharp S."/>
            <person name="Smith T.C."/>
            <person name="Stanton J.D."/>
            <person name="Ullery H.E."/>
            <person name="Wilson R.J."/>
            <person name="Serrano M.G."/>
            <person name="Buck G."/>
            <person name="Lee V."/>
            <person name="Wang Y."/>
            <person name="Carvalho R."/>
            <person name="Voegtly L."/>
            <person name="Shi R."/>
            <person name="Duckworth R."/>
            <person name="Johnson A."/>
            <person name="Loviza R."/>
            <person name="Walstead R."/>
            <person name="Shah Z."/>
            <person name="Kiflezghi M."/>
            <person name="Wade K."/>
            <person name="Ball S.L."/>
            <person name="Bradley K.W."/>
            <person name="Asai D.J."/>
            <person name="Bowman C.A."/>
            <person name="Russell D.A."/>
            <person name="Pope W.H."/>
            <person name="Jacobs-Sera D."/>
            <person name="Hendrix R.W."/>
            <person name="Hatfull G.F."/>
        </authorList>
    </citation>
    <scope>NUCLEOTIDE SEQUENCE</scope>
</reference>
<protein>
    <recommendedName>
        <fullName evidence="7">F-box domain-containing protein</fullName>
    </recommendedName>
</protein>
<dbReference type="AlphaFoldDB" id="A0A1D2AEI1"/>
<dbReference type="InterPro" id="IPR001810">
    <property type="entry name" value="F-box_dom"/>
</dbReference>
<proteinExistence type="predicted"/>
<evidence type="ECO:0000256" key="1">
    <source>
        <dbReference type="ARBA" id="ARBA00004123"/>
    </source>
</evidence>
<accession>A0A1D2AEI1</accession>
<sequence>MSHLDHQGLATVSRVCKSWHEAATADALWQALCDRQSWAVDASHGEAEAGASPARHTFRSKYSSSCYDCLQPCDHCTLGFATLVLRLCSACAGAYADPNPSQRLVTKTHAQYLYRMRPADLAALPHAVASNPINPAFLPMHLFRKADVEEAAWEKKRTSTKSVRRCG</sequence>
<dbReference type="InterPro" id="IPR009061">
    <property type="entry name" value="DNA-bd_dom_put_sf"/>
</dbReference>
<dbReference type="CDD" id="cd21075">
    <property type="entry name" value="DBD_XPA-like"/>
    <property type="match status" value="1"/>
</dbReference>
<dbReference type="InterPro" id="IPR036047">
    <property type="entry name" value="F-box-like_dom_sf"/>
</dbReference>
<keyword evidence="2" id="KW-0862">Zinc</keyword>
<evidence type="ECO:0000259" key="5">
    <source>
        <dbReference type="Pfam" id="PF12937"/>
    </source>
</evidence>
<keyword evidence="3" id="KW-0539">Nucleus</keyword>
<dbReference type="GO" id="GO:0005634">
    <property type="term" value="C:nucleus"/>
    <property type="evidence" value="ECO:0007669"/>
    <property type="project" value="UniProtKB-SubCell"/>
</dbReference>
<dbReference type="Pfam" id="PF12937">
    <property type="entry name" value="F-box-like"/>
    <property type="match status" value="1"/>
</dbReference>
<dbReference type="SUPFAM" id="SSF81383">
    <property type="entry name" value="F-box domain"/>
    <property type="match status" value="1"/>
</dbReference>
<evidence type="ECO:0000256" key="3">
    <source>
        <dbReference type="ARBA" id="ARBA00023242"/>
    </source>
</evidence>
<feature type="domain" description="XPA C-terminal" evidence="4">
    <location>
        <begin position="103"/>
        <end position="148"/>
    </location>
</feature>
<comment type="subcellular location">
    <subcellularLocation>
        <location evidence="1">Nucleus</location>
    </subcellularLocation>
</comment>
<evidence type="ECO:0000256" key="2">
    <source>
        <dbReference type="ARBA" id="ARBA00022833"/>
    </source>
</evidence>
<evidence type="ECO:0000259" key="4">
    <source>
        <dbReference type="Pfam" id="PF05181"/>
    </source>
</evidence>
<dbReference type="Gene3D" id="3.90.530.10">
    <property type="entry name" value="XPA C-terminal domain"/>
    <property type="match status" value="1"/>
</dbReference>
<dbReference type="InterPro" id="IPR037129">
    <property type="entry name" value="XPA_sf"/>
</dbReference>
<dbReference type="InterPro" id="IPR022656">
    <property type="entry name" value="XPA_C"/>
</dbReference>
<dbReference type="EMBL" id="GDKF01001008">
    <property type="protein sequence ID" value="JAT77614.1"/>
    <property type="molecule type" value="Transcribed_RNA"/>
</dbReference>
<dbReference type="Pfam" id="PF05181">
    <property type="entry name" value="XPA_C"/>
    <property type="match status" value="1"/>
</dbReference>